<dbReference type="SUPFAM" id="SSF51735">
    <property type="entry name" value="NAD(P)-binding Rossmann-fold domains"/>
    <property type="match status" value="1"/>
</dbReference>
<dbReference type="InterPro" id="IPR020904">
    <property type="entry name" value="Sc_DH/Rdtase_CS"/>
</dbReference>
<evidence type="ECO:0000313" key="5">
    <source>
        <dbReference type="Proteomes" id="UP000265000"/>
    </source>
</evidence>
<dbReference type="Pfam" id="PF00106">
    <property type="entry name" value="adh_short"/>
    <property type="match status" value="1"/>
</dbReference>
<keyword evidence="5" id="KW-1185">Reference proteome</keyword>
<reference evidence="4" key="1">
    <citation type="submission" date="2025-08" db="UniProtKB">
        <authorList>
            <consortium name="Ensembl"/>
        </authorList>
    </citation>
    <scope>IDENTIFICATION</scope>
</reference>
<keyword evidence="3" id="KW-0732">Signal</keyword>
<dbReference type="Ensembl" id="ENSFHET00000018388.1">
    <property type="protein sequence ID" value="ENSFHEP00000011421.1"/>
    <property type="gene ID" value="ENSFHEG00000012843.1"/>
</dbReference>
<dbReference type="Proteomes" id="UP000265000">
    <property type="component" value="Unplaced"/>
</dbReference>
<feature type="signal peptide" evidence="3">
    <location>
        <begin position="1"/>
        <end position="18"/>
    </location>
</feature>
<reference evidence="4" key="2">
    <citation type="submission" date="2025-09" db="UniProtKB">
        <authorList>
            <consortium name="Ensembl"/>
        </authorList>
    </citation>
    <scope>IDENTIFICATION</scope>
</reference>
<dbReference type="PANTHER" id="PTHR44279">
    <property type="entry name" value="HYDROXYSTEROID (11-BETA) DEHYDROGENASE 1-LIKE B-RELATED"/>
    <property type="match status" value="1"/>
</dbReference>
<proteinExistence type="inferred from homology"/>
<dbReference type="OrthoDB" id="1933717at2759"/>
<evidence type="ECO:0000313" key="4">
    <source>
        <dbReference type="Ensembl" id="ENSFHEP00000011421.1"/>
    </source>
</evidence>
<evidence type="ECO:0000256" key="3">
    <source>
        <dbReference type="SAM" id="SignalP"/>
    </source>
</evidence>
<accession>A0A3Q2PEW0</accession>
<dbReference type="GeneTree" id="ENSGT00940000162487"/>
<name>A0A3Q2PEW0_FUNHE</name>
<feature type="chain" id="PRO_5018762915" evidence="3">
    <location>
        <begin position="19"/>
        <end position="287"/>
    </location>
</feature>
<evidence type="ECO:0000256" key="1">
    <source>
        <dbReference type="ARBA" id="ARBA00006484"/>
    </source>
</evidence>
<evidence type="ECO:0000256" key="2">
    <source>
        <dbReference type="ARBA" id="ARBA00023002"/>
    </source>
</evidence>
<dbReference type="PANTHER" id="PTHR44279:SF2">
    <property type="entry name" value="HYDROXYSTEROID (11-BETA) DEHYDROGENASE 1-LIKE B-RELATED"/>
    <property type="match status" value="1"/>
</dbReference>
<comment type="similarity">
    <text evidence="1">Belongs to the short-chain dehydrogenases/reductases (SDR) family.</text>
</comment>
<dbReference type="FunFam" id="3.40.50.720:FF:000329">
    <property type="entry name" value="Corticosteroid 11-beta-dehydrogenase isozyme 1"/>
    <property type="match status" value="1"/>
</dbReference>
<dbReference type="InterPro" id="IPR036291">
    <property type="entry name" value="NAD(P)-bd_dom_sf"/>
</dbReference>
<dbReference type="InterPro" id="IPR002347">
    <property type="entry name" value="SDR_fam"/>
</dbReference>
<dbReference type="PROSITE" id="PS00061">
    <property type="entry name" value="ADH_SHORT"/>
    <property type="match status" value="1"/>
</dbReference>
<dbReference type="AlphaFoldDB" id="A0A3Q2PEW0"/>
<dbReference type="STRING" id="8078.ENSFHEP00000011421"/>
<dbReference type="GO" id="GO:0016491">
    <property type="term" value="F:oxidoreductase activity"/>
    <property type="evidence" value="ECO:0007669"/>
    <property type="project" value="UniProtKB-KW"/>
</dbReference>
<dbReference type="GeneID" id="105938954"/>
<organism evidence="4 5">
    <name type="scientific">Fundulus heteroclitus</name>
    <name type="common">Killifish</name>
    <name type="synonym">Mummichog</name>
    <dbReference type="NCBI Taxonomy" id="8078"/>
    <lineage>
        <taxon>Eukaryota</taxon>
        <taxon>Metazoa</taxon>
        <taxon>Chordata</taxon>
        <taxon>Craniata</taxon>
        <taxon>Vertebrata</taxon>
        <taxon>Euteleostomi</taxon>
        <taxon>Actinopterygii</taxon>
        <taxon>Neopterygii</taxon>
        <taxon>Teleostei</taxon>
        <taxon>Neoteleostei</taxon>
        <taxon>Acanthomorphata</taxon>
        <taxon>Ovalentaria</taxon>
        <taxon>Atherinomorphae</taxon>
        <taxon>Cyprinodontiformes</taxon>
        <taxon>Fundulidae</taxon>
        <taxon>Fundulus</taxon>
    </lineage>
</organism>
<dbReference type="PRINTS" id="PR00081">
    <property type="entry name" value="GDHRDH"/>
</dbReference>
<sequence length="287" mass="31636">MGMFIKILIASICVAYLAVKWTGPTFDPESLKGSRVLVTGASSGIGEQMAYHYARFGAQIVITARREKVLQQVTEKCLSLGAQKALYVPADMSNESDPEKVVDFALEKLGGLDYLVLNHIGATRFAMWDGDVDHVKWLMKPNFFSYIQMAWRALPSLEQSKGSMIIVSSMAGKLSNPFTAPYTATKSALNGFFGSLSHELAMKESNVSVSICSLGLIDTDTAMNAVRGIITTPAYPASEAALNIIITGATRQLELYYPWYTYVMTLTKDWFPSLTNHLIRNAMNYNP</sequence>
<dbReference type="Gene3D" id="3.40.50.720">
    <property type="entry name" value="NAD(P)-binding Rossmann-like Domain"/>
    <property type="match status" value="1"/>
</dbReference>
<keyword evidence="2" id="KW-0560">Oxidoreductase</keyword>
<dbReference type="InterPro" id="IPR051253">
    <property type="entry name" value="11-beta-HSD"/>
</dbReference>
<protein>
    <submittedName>
        <fullName evidence="4">Hydroxysteroid (11-beta) dehydrogenase 1-like a</fullName>
    </submittedName>
</protein>